<dbReference type="Pfam" id="PF13673">
    <property type="entry name" value="Acetyltransf_10"/>
    <property type="match status" value="1"/>
</dbReference>
<proteinExistence type="predicted"/>
<evidence type="ECO:0000313" key="2">
    <source>
        <dbReference type="EMBL" id="UOO92468.1"/>
    </source>
</evidence>
<dbReference type="Proteomes" id="UP000832034">
    <property type="component" value="Chromosome"/>
</dbReference>
<feature type="domain" description="N-acetyltransferase" evidence="1">
    <location>
        <begin position="1"/>
        <end position="118"/>
    </location>
</feature>
<dbReference type="InterPro" id="IPR053144">
    <property type="entry name" value="Acetyltransferase_Butenolide"/>
</dbReference>
<dbReference type="CDD" id="cd04301">
    <property type="entry name" value="NAT_SF"/>
    <property type="match status" value="1"/>
</dbReference>
<dbReference type="EMBL" id="CP091512">
    <property type="protein sequence ID" value="UOO92468.1"/>
    <property type="molecule type" value="Genomic_DNA"/>
</dbReference>
<dbReference type="SUPFAM" id="SSF55729">
    <property type="entry name" value="Acyl-CoA N-acyltransferases (Nat)"/>
    <property type="match status" value="1"/>
</dbReference>
<dbReference type="PROSITE" id="PS51186">
    <property type="entry name" value="GNAT"/>
    <property type="match status" value="1"/>
</dbReference>
<evidence type="ECO:0000313" key="3">
    <source>
        <dbReference type="Proteomes" id="UP000832034"/>
    </source>
</evidence>
<protein>
    <submittedName>
        <fullName evidence="2">GNAT family N-acetyltransferase</fullName>
    </submittedName>
</protein>
<keyword evidence="3" id="KW-1185">Reference proteome</keyword>
<dbReference type="Gene3D" id="3.40.630.30">
    <property type="match status" value="1"/>
</dbReference>
<gene>
    <name evidence="2" type="ORF">LVJ81_12845</name>
</gene>
<dbReference type="PANTHER" id="PTHR43233">
    <property type="entry name" value="FAMILY N-ACETYLTRANSFERASE, PUTATIVE (AFU_ORTHOLOGUE AFUA_6G03350)-RELATED"/>
    <property type="match status" value="1"/>
</dbReference>
<dbReference type="InterPro" id="IPR000182">
    <property type="entry name" value="GNAT_dom"/>
</dbReference>
<dbReference type="PANTHER" id="PTHR43233:SF1">
    <property type="entry name" value="FAMILY N-ACETYLTRANSFERASE, PUTATIVE (AFU_ORTHOLOGUE AFUA_6G03350)-RELATED"/>
    <property type="match status" value="1"/>
</dbReference>
<dbReference type="InterPro" id="IPR016181">
    <property type="entry name" value="Acyl_CoA_acyltransferase"/>
</dbReference>
<sequence>MHEVLSNTYWAKNIPFAVMQKAVQHSLSFALFYETQQVGFARVITDQATFAYLADVFIVESMQGQGLAQFLLNEIVRHPQLQGLRRFLLATKDAHSLYSKFEFKPLQAPEVFMEINVANIYER</sequence>
<evidence type="ECO:0000259" key="1">
    <source>
        <dbReference type="PROSITE" id="PS51186"/>
    </source>
</evidence>
<accession>A0ABY4E9N2</accession>
<name>A0ABY4E9N2_VITST</name>
<reference evidence="2" key="2">
    <citation type="journal article" date="2022" name="Res Sq">
        <title>Evolution of multicellular longitudinally dividing oral cavity symbionts (Neisseriaceae).</title>
        <authorList>
            <person name="Nyongesa S."/>
            <person name="Weber P."/>
            <person name="Bernet E."/>
            <person name="Pullido F."/>
            <person name="Nieckarz M."/>
            <person name="Delaby M."/>
            <person name="Nieves C."/>
            <person name="Viehboeck T."/>
            <person name="Krause N."/>
            <person name="Rivera-Millot A."/>
            <person name="Nakamura A."/>
            <person name="Vischer N."/>
            <person name="VanNieuwenhze M."/>
            <person name="Brun Y."/>
            <person name="Cava F."/>
            <person name="Bulgheresi S."/>
            <person name="Veyrier F."/>
        </authorList>
    </citation>
    <scope>NUCLEOTIDE SEQUENCE</scope>
    <source>
        <strain evidence="2">SAG 1488-6</strain>
    </source>
</reference>
<dbReference type="RefSeq" id="WP_019958620.1">
    <property type="nucleotide sequence ID" value="NZ_CP091512.1"/>
</dbReference>
<reference evidence="2" key="1">
    <citation type="submission" date="2021-12" db="EMBL/GenBank/DDBJ databases">
        <authorList>
            <person name="Veyrier F.J."/>
        </authorList>
    </citation>
    <scope>NUCLEOTIDE SEQUENCE</scope>
    <source>
        <strain evidence="2">SAG 1488-6</strain>
    </source>
</reference>
<organism evidence="2 3">
    <name type="scientific">Vitreoscilla stercoraria</name>
    <dbReference type="NCBI Taxonomy" id="61"/>
    <lineage>
        <taxon>Bacteria</taxon>
        <taxon>Pseudomonadati</taxon>
        <taxon>Pseudomonadota</taxon>
        <taxon>Betaproteobacteria</taxon>
        <taxon>Neisseriales</taxon>
        <taxon>Neisseriaceae</taxon>
        <taxon>Vitreoscilla</taxon>
    </lineage>
</organism>